<dbReference type="Proteomes" id="UP001177212">
    <property type="component" value="Unassembled WGS sequence"/>
</dbReference>
<proteinExistence type="predicted"/>
<protein>
    <submittedName>
        <fullName evidence="1">Uncharacterized protein</fullName>
    </submittedName>
</protein>
<reference evidence="1" key="1">
    <citation type="submission" date="2023-07" db="EMBL/GenBank/DDBJ databases">
        <title>Genome content predicts the carbon catabolic preferences of heterotrophic bacteria.</title>
        <authorList>
            <person name="Gralka M."/>
        </authorList>
    </citation>
    <scope>NUCLEOTIDE SEQUENCE</scope>
    <source>
        <strain evidence="1">4G09</strain>
    </source>
</reference>
<organism evidence="1 2">
    <name type="scientific">Pseudoalteromonas marina</name>
    <dbReference type="NCBI Taxonomy" id="267375"/>
    <lineage>
        <taxon>Bacteria</taxon>
        <taxon>Pseudomonadati</taxon>
        <taxon>Pseudomonadota</taxon>
        <taxon>Gammaproteobacteria</taxon>
        <taxon>Alteromonadales</taxon>
        <taxon>Pseudoalteromonadaceae</taxon>
        <taxon>Pseudoalteromonas</taxon>
    </lineage>
</organism>
<name>A0ABT9FIE3_9GAMM</name>
<sequence>MKNTVIGWAEPEKGENSRALATRLKSEVPELTIMFFRRGMEKPNIRILVFTSKKDTEHYEMLVNENSTDINAHETIFVTATNDTELSNKIQAKLREHSAYVAYESNSLSDNWCNDDIALLANTLIEEEPDFKTASYWYNRAQELCSEINKRKTANEFTEHASKASVFTDIYKQNKQSGLQSIIIEIRELVSIILKHYESEVELKSLSNDEAIDLALSLIK</sequence>
<comment type="caution">
    <text evidence="1">The sequence shown here is derived from an EMBL/GenBank/DDBJ whole genome shotgun (WGS) entry which is preliminary data.</text>
</comment>
<gene>
    <name evidence="1" type="ORF">Q8W34_17145</name>
</gene>
<accession>A0ABT9FIE3</accession>
<evidence type="ECO:0000313" key="1">
    <source>
        <dbReference type="EMBL" id="MDP2566375.1"/>
    </source>
</evidence>
<evidence type="ECO:0000313" key="2">
    <source>
        <dbReference type="Proteomes" id="UP001177212"/>
    </source>
</evidence>
<dbReference type="EMBL" id="JAUYVT010000020">
    <property type="protein sequence ID" value="MDP2566375.1"/>
    <property type="molecule type" value="Genomic_DNA"/>
</dbReference>
<dbReference type="RefSeq" id="WP_305472986.1">
    <property type="nucleotide sequence ID" value="NZ_JAUYVT010000020.1"/>
</dbReference>
<keyword evidence="2" id="KW-1185">Reference proteome</keyword>